<proteinExistence type="predicted"/>
<dbReference type="AlphaFoldDB" id="A0A8K0WVD6"/>
<dbReference type="OrthoDB" id="4940520at2759"/>
<gene>
    <name evidence="1" type="ORF">B0I35DRAFT_172548</name>
</gene>
<accession>A0A8K0WVD6</accession>
<comment type="caution">
    <text evidence="1">The sequence shown here is derived from an EMBL/GenBank/DDBJ whole genome shotgun (WGS) entry which is preliminary data.</text>
</comment>
<dbReference type="EMBL" id="JAGPNK010000003">
    <property type="protein sequence ID" value="KAH7324948.1"/>
    <property type="molecule type" value="Genomic_DNA"/>
</dbReference>
<keyword evidence="2" id="KW-1185">Reference proteome</keyword>
<dbReference type="PANTHER" id="PTHR36847:SF1">
    <property type="entry name" value="AMIDOLIGASE ENZYME"/>
    <property type="match status" value="1"/>
</dbReference>
<sequence length="410" mass="46219">MEEPAEIEVVMEIGSQPILYFGIEIEFRAPRSPDEIEGVHSPEIAQDLTLYQLAMVVQAAGLPAACRAESFEYPTPDDLINPLLNANGTTTRRGQALVIDRDSLNNRRASREFPYRHWFFKYEPNVSDEVYPEWIPVEVNSPIMTDEEVRSGLPTVGRALRAIRNAIAPGVHIGERYGLHVHVSPKDGLTLGHAKQITTLVWLLEESLLYPLCAPGRKEVNVPLRVNYLFNCHCSDGLDPSTEMRDHLPPSLLTHRPHTLKHLWETRTLGELGMAINRKDDESNSQTFGLMIVDDTNDTGVSRPAMEFRYSQATFRIPHIHAWVAVILQICRVAMLPAGLFRSALDDVQLIILGAHPPEETWKRLLQSIELYSGDNMGLDSAHLFWHSILSRYEMGATRDVDANGIVVMY</sequence>
<dbReference type="InterPro" id="IPR022025">
    <property type="entry name" value="Amidoligase_2"/>
</dbReference>
<reference evidence="1" key="1">
    <citation type="journal article" date="2021" name="Nat. Commun.">
        <title>Genetic determinants of endophytism in the Arabidopsis root mycobiome.</title>
        <authorList>
            <person name="Mesny F."/>
            <person name="Miyauchi S."/>
            <person name="Thiergart T."/>
            <person name="Pickel B."/>
            <person name="Atanasova L."/>
            <person name="Karlsson M."/>
            <person name="Huettel B."/>
            <person name="Barry K.W."/>
            <person name="Haridas S."/>
            <person name="Chen C."/>
            <person name="Bauer D."/>
            <person name="Andreopoulos W."/>
            <person name="Pangilinan J."/>
            <person name="LaButti K."/>
            <person name="Riley R."/>
            <person name="Lipzen A."/>
            <person name="Clum A."/>
            <person name="Drula E."/>
            <person name="Henrissat B."/>
            <person name="Kohler A."/>
            <person name="Grigoriev I.V."/>
            <person name="Martin F.M."/>
            <person name="Hacquard S."/>
        </authorList>
    </citation>
    <scope>NUCLEOTIDE SEQUENCE</scope>
    <source>
        <strain evidence="1">MPI-CAGE-CH-0235</strain>
    </source>
</reference>
<protein>
    <recommendedName>
        <fullName evidence="3">Amidoligase enzyme-domain-containing protein</fullName>
    </recommendedName>
</protein>
<evidence type="ECO:0008006" key="3">
    <source>
        <dbReference type="Google" id="ProtNLM"/>
    </source>
</evidence>
<dbReference type="PANTHER" id="PTHR36847">
    <property type="entry name" value="AMIDOLIGASE ENZYME"/>
    <property type="match status" value="1"/>
</dbReference>
<name>A0A8K0WVD6_9HYPO</name>
<organism evidence="1 2">
    <name type="scientific">Stachybotrys elegans</name>
    <dbReference type="NCBI Taxonomy" id="80388"/>
    <lineage>
        <taxon>Eukaryota</taxon>
        <taxon>Fungi</taxon>
        <taxon>Dikarya</taxon>
        <taxon>Ascomycota</taxon>
        <taxon>Pezizomycotina</taxon>
        <taxon>Sordariomycetes</taxon>
        <taxon>Hypocreomycetidae</taxon>
        <taxon>Hypocreales</taxon>
        <taxon>Stachybotryaceae</taxon>
        <taxon>Stachybotrys</taxon>
    </lineage>
</organism>
<dbReference type="Pfam" id="PF12224">
    <property type="entry name" value="Amidoligase_2"/>
    <property type="match status" value="1"/>
</dbReference>
<dbReference type="Proteomes" id="UP000813444">
    <property type="component" value="Unassembled WGS sequence"/>
</dbReference>
<evidence type="ECO:0000313" key="1">
    <source>
        <dbReference type="EMBL" id="KAH7324948.1"/>
    </source>
</evidence>
<evidence type="ECO:0000313" key="2">
    <source>
        <dbReference type="Proteomes" id="UP000813444"/>
    </source>
</evidence>